<evidence type="ECO:0000256" key="1">
    <source>
        <dbReference type="ARBA" id="ARBA00004167"/>
    </source>
</evidence>
<comment type="subcellular location">
    <subcellularLocation>
        <location evidence="1">Membrane</location>
        <topology evidence="1">Single-pass membrane protein</topology>
    </subcellularLocation>
</comment>
<dbReference type="GO" id="GO:0005886">
    <property type="term" value="C:plasma membrane"/>
    <property type="evidence" value="ECO:0007669"/>
    <property type="project" value="TreeGrafter"/>
</dbReference>
<keyword evidence="2" id="KW-0812">Transmembrane</keyword>
<proteinExistence type="predicted"/>
<accession>H3DQY5</accession>
<dbReference type="PROSITE" id="PS50268">
    <property type="entry name" value="CADHERIN_2"/>
    <property type="match status" value="2"/>
</dbReference>
<dbReference type="InterPro" id="IPR015919">
    <property type="entry name" value="Cadherin-like_sf"/>
</dbReference>
<keyword evidence="4" id="KW-0472">Membrane</keyword>
<dbReference type="SMART" id="SM00112">
    <property type="entry name" value="CA"/>
    <property type="match status" value="1"/>
</dbReference>
<name>H3DQY5_TETNG</name>
<dbReference type="HOGENOM" id="CLU_082020_0_0_1"/>
<dbReference type="STRING" id="99883.ENSTNIP00000022934"/>
<dbReference type="GO" id="GO:0005509">
    <property type="term" value="F:calcium ion binding"/>
    <property type="evidence" value="ECO:0007669"/>
    <property type="project" value="UniProtKB-UniRule"/>
</dbReference>
<sequence>AQADYAPYFYDNGPYSRNGNLALFSLSEDTAVGTLIYRLNGTDPEGQEVRYGLSFDSGSKEYFRVEPISGNVTLVEKLDREKQDSIDVLVSITDGKSKVVERVTVFVMDANDEKPEFQNMPAITDVVETTESGSSIYKVQAVDKDTGSGGSVTYYLQRTPQSNLFTIDRHSGVVR</sequence>
<keyword evidence="3" id="KW-1133">Transmembrane helix</keyword>
<keyword evidence="5" id="KW-0325">Glycoprotein</keyword>
<evidence type="ECO:0000256" key="5">
    <source>
        <dbReference type="ARBA" id="ARBA00023180"/>
    </source>
</evidence>
<reference evidence="8" key="3">
    <citation type="submission" date="2025-09" db="UniProtKB">
        <authorList>
            <consortium name="Ensembl"/>
        </authorList>
    </citation>
    <scope>IDENTIFICATION</scope>
</reference>
<dbReference type="InParanoid" id="H3DQY5"/>
<reference evidence="8" key="2">
    <citation type="submission" date="2025-08" db="UniProtKB">
        <authorList>
            <consortium name="Ensembl"/>
        </authorList>
    </citation>
    <scope>IDENTIFICATION</scope>
</reference>
<evidence type="ECO:0000313" key="9">
    <source>
        <dbReference type="Proteomes" id="UP000007303"/>
    </source>
</evidence>
<dbReference type="OMA" id="YMITGPK"/>
<evidence type="ECO:0000256" key="3">
    <source>
        <dbReference type="ARBA" id="ARBA00022989"/>
    </source>
</evidence>
<keyword evidence="6" id="KW-0106">Calcium</keyword>
<dbReference type="GeneTree" id="ENSGT00940000155509"/>
<dbReference type="AlphaFoldDB" id="H3DQY5"/>
<evidence type="ECO:0000259" key="7">
    <source>
        <dbReference type="PROSITE" id="PS50268"/>
    </source>
</evidence>
<evidence type="ECO:0000256" key="2">
    <source>
        <dbReference type="ARBA" id="ARBA00022692"/>
    </source>
</evidence>
<dbReference type="SUPFAM" id="SSF49313">
    <property type="entry name" value="Cadherin-like"/>
    <property type="match status" value="2"/>
</dbReference>
<protein>
    <recommendedName>
        <fullName evidence="7">Cadherin domain-containing protein</fullName>
    </recommendedName>
</protein>
<evidence type="ECO:0000256" key="4">
    <source>
        <dbReference type="ARBA" id="ARBA00023136"/>
    </source>
</evidence>
<evidence type="ECO:0000313" key="8">
    <source>
        <dbReference type="Ensembl" id="ENSTNIP00000022934.1"/>
    </source>
</evidence>
<reference evidence="9" key="1">
    <citation type="journal article" date="2004" name="Nature">
        <title>Genome duplication in the teleost fish Tetraodon nigroviridis reveals the early vertebrate proto-karyotype.</title>
        <authorList>
            <person name="Jaillon O."/>
            <person name="Aury J.-M."/>
            <person name="Brunet F."/>
            <person name="Petit J.-L."/>
            <person name="Stange-Thomann N."/>
            <person name="Mauceli E."/>
            <person name="Bouneau L."/>
            <person name="Fischer C."/>
            <person name="Ozouf-Costaz C."/>
            <person name="Bernot A."/>
            <person name="Nicaud S."/>
            <person name="Jaffe D."/>
            <person name="Fisher S."/>
            <person name="Lutfalla G."/>
            <person name="Dossat C."/>
            <person name="Segurens B."/>
            <person name="Dasilva C."/>
            <person name="Salanoubat M."/>
            <person name="Levy M."/>
            <person name="Boudet N."/>
            <person name="Castellano S."/>
            <person name="Anthouard V."/>
            <person name="Jubin C."/>
            <person name="Castelli V."/>
            <person name="Katinka M."/>
            <person name="Vacherie B."/>
            <person name="Biemont C."/>
            <person name="Skalli Z."/>
            <person name="Cattolico L."/>
            <person name="Poulain J."/>
            <person name="De Berardinis V."/>
            <person name="Cruaud C."/>
            <person name="Duprat S."/>
            <person name="Brottier P."/>
            <person name="Coutanceau J.-P."/>
            <person name="Gouzy J."/>
            <person name="Parra G."/>
            <person name="Lardier G."/>
            <person name="Chapple C."/>
            <person name="McKernan K.J."/>
            <person name="McEwan P."/>
            <person name="Bosak S."/>
            <person name="Kellis M."/>
            <person name="Volff J.-N."/>
            <person name="Guigo R."/>
            <person name="Zody M.C."/>
            <person name="Mesirov J."/>
            <person name="Lindblad-Toh K."/>
            <person name="Birren B."/>
            <person name="Nusbaum C."/>
            <person name="Kahn D."/>
            <person name="Robinson-Rechavi M."/>
            <person name="Laudet V."/>
            <person name="Schachter V."/>
            <person name="Quetier F."/>
            <person name="Saurin W."/>
            <person name="Scarpelli C."/>
            <person name="Wincker P."/>
            <person name="Lander E.S."/>
            <person name="Weissenbach J."/>
            <person name="Roest Crollius H."/>
        </authorList>
    </citation>
    <scope>NUCLEOTIDE SEQUENCE [LARGE SCALE GENOMIC DNA]</scope>
</reference>
<dbReference type="FunFam" id="2.60.40.60:FF:000122">
    <property type="entry name" value="Cadherin-related family member 1"/>
    <property type="match status" value="1"/>
</dbReference>
<dbReference type="PANTHER" id="PTHR24028:SF328">
    <property type="entry name" value="CADHERIN-3"/>
    <property type="match status" value="1"/>
</dbReference>
<dbReference type="InterPro" id="IPR002126">
    <property type="entry name" value="Cadherin-like_dom"/>
</dbReference>
<dbReference type="Pfam" id="PF00028">
    <property type="entry name" value="Cadherin"/>
    <property type="match status" value="2"/>
</dbReference>
<keyword evidence="9" id="KW-1185">Reference proteome</keyword>
<feature type="domain" description="Cadherin" evidence="7">
    <location>
        <begin position="24"/>
        <end position="117"/>
    </location>
</feature>
<dbReference type="PANTHER" id="PTHR24028">
    <property type="entry name" value="CADHERIN-87A"/>
    <property type="match status" value="1"/>
</dbReference>
<dbReference type="Gene3D" id="2.60.40.60">
    <property type="entry name" value="Cadherins"/>
    <property type="match status" value="2"/>
</dbReference>
<dbReference type="Ensembl" id="ENSTNIT00000023176.1">
    <property type="protein sequence ID" value="ENSTNIP00000022934.1"/>
    <property type="gene ID" value="ENSTNIG00000019689.1"/>
</dbReference>
<dbReference type="GO" id="GO:0007156">
    <property type="term" value="P:homophilic cell adhesion via plasma membrane adhesion molecules"/>
    <property type="evidence" value="ECO:0007669"/>
    <property type="project" value="InterPro"/>
</dbReference>
<organism evidence="8 9">
    <name type="scientific">Tetraodon nigroviridis</name>
    <name type="common">Spotted green pufferfish</name>
    <name type="synonym">Chelonodon nigroviridis</name>
    <dbReference type="NCBI Taxonomy" id="99883"/>
    <lineage>
        <taxon>Eukaryota</taxon>
        <taxon>Metazoa</taxon>
        <taxon>Chordata</taxon>
        <taxon>Craniata</taxon>
        <taxon>Vertebrata</taxon>
        <taxon>Euteleostomi</taxon>
        <taxon>Actinopterygii</taxon>
        <taxon>Neopterygii</taxon>
        <taxon>Teleostei</taxon>
        <taxon>Neoteleostei</taxon>
        <taxon>Acanthomorphata</taxon>
        <taxon>Eupercaria</taxon>
        <taxon>Tetraodontiformes</taxon>
        <taxon>Tetradontoidea</taxon>
        <taxon>Tetraodontidae</taxon>
        <taxon>Tetraodon</taxon>
    </lineage>
</organism>
<feature type="domain" description="Cadherin" evidence="7">
    <location>
        <begin position="118"/>
        <end position="174"/>
    </location>
</feature>
<dbReference type="Proteomes" id="UP000007303">
    <property type="component" value="Unassembled WGS sequence"/>
</dbReference>
<evidence type="ECO:0000256" key="6">
    <source>
        <dbReference type="PROSITE-ProRule" id="PRU00043"/>
    </source>
</evidence>
<dbReference type="PRINTS" id="PR00205">
    <property type="entry name" value="CADHERIN"/>
</dbReference>
<dbReference type="InterPro" id="IPR050174">
    <property type="entry name" value="Protocadherin/Cadherin-CA"/>
</dbReference>
<dbReference type="CDD" id="cd11304">
    <property type="entry name" value="Cadherin_repeat"/>
    <property type="match status" value="2"/>
</dbReference>